<evidence type="ECO:0000256" key="1">
    <source>
        <dbReference type="SAM" id="MobiDB-lite"/>
    </source>
</evidence>
<evidence type="ECO:0000313" key="2">
    <source>
        <dbReference type="EMBL" id="EQC26924.1"/>
    </source>
</evidence>
<name>T0PND8_SAPDV</name>
<protein>
    <submittedName>
        <fullName evidence="2">Uncharacterized protein</fullName>
    </submittedName>
</protein>
<sequence>MTTQDESDDEPRRGHNDCRNSPASKLERAFRSILQSIADDTKDIALGARLGPDCQAKVEVDGVGRIALPLCPEQVATVRSSLSAPSRPGHALVVDGSRVQTSPSWPGTIGLLATKACTSLGLRFDVETQFKGLVIQAAGDAPAPLDTPLGHCATLVVQLPAIHSGGGLHVASGDRTAQLVFDGPDTADESYYTVVLRQATCDEAPITSGHKLSLVYHIVRAGNVVTPTTEVLVTQARAAVATWAPRTPEKLVFPLDFDYDFESETASFALLQGRDKALADLLVATDAVDLHLATVVQSVLGEATNVKPPRRLFNPRSWGLKRRRYESDSDDSEDDGENAIMDDIFETSYDMTHWINERNERASLELDLEPETEVVLCDVQGDMFAGKEPVERDYMGWQGFDQPNLTETFECAVLVAWPRSQTLSIAGPRAVLSRAQSQVAASDTIGARATLDLLTESPLLTADLTTALRMATTLGADDKATTLVRMWAPTAPRGSVDYAVLVDALGAMFAAFPQLATMLLPVVLPTLCGDSAIALAVACPHDLDVILSSISGSFSFSGFRMLDTIVVADPSRREAARLVQLFQPKAHAFSDHVDAANDALSSPSVASTTILTSLPDINLAVANAIVAATTSVHDALLPKVLAGARHCATTNAYRCLAYHRLSLLPVDGTPPPVPTHVQSQATMPSHPHVQAFLRGPAPTMQVRGFTGIRQAREFAAAWFRTDGKYDARSHASALPVVSGAGKTSLVTLTKTTDYFNAVVASWATQRDEAIALRSLLRAS</sequence>
<dbReference type="RefSeq" id="XP_008619645.1">
    <property type="nucleotide sequence ID" value="XM_008621423.1"/>
</dbReference>
<dbReference type="PANTHER" id="PTHR33099:SF7">
    <property type="entry name" value="MYND-TYPE DOMAIN-CONTAINING PROTEIN"/>
    <property type="match status" value="1"/>
</dbReference>
<dbReference type="STRING" id="1156394.T0PND8"/>
<accession>T0PND8</accession>
<dbReference type="EMBL" id="JH767218">
    <property type="protein sequence ID" value="EQC26924.1"/>
    <property type="molecule type" value="Genomic_DNA"/>
</dbReference>
<evidence type="ECO:0000313" key="3">
    <source>
        <dbReference type="Proteomes" id="UP000030762"/>
    </source>
</evidence>
<keyword evidence="3" id="KW-1185">Reference proteome</keyword>
<dbReference type="AlphaFoldDB" id="T0PND8"/>
<dbReference type="PANTHER" id="PTHR33099">
    <property type="entry name" value="FE2OG DIOXYGENASE DOMAIN-CONTAINING PROTEIN"/>
    <property type="match status" value="1"/>
</dbReference>
<dbReference type="VEuPathDB" id="FungiDB:SDRG_15256"/>
<reference evidence="2 3" key="1">
    <citation type="submission" date="2012-04" db="EMBL/GenBank/DDBJ databases">
        <title>The Genome Sequence of Saprolegnia declina VS20.</title>
        <authorList>
            <consortium name="The Broad Institute Genome Sequencing Platform"/>
            <person name="Russ C."/>
            <person name="Nusbaum C."/>
            <person name="Tyler B."/>
            <person name="van West P."/>
            <person name="Dieguez-Uribeondo J."/>
            <person name="de Bruijn I."/>
            <person name="Tripathy S."/>
            <person name="Jiang R."/>
            <person name="Young S.K."/>
            <person name="Zeng Q."/>
            <person name="Gargeya S."/>
            <person name="Fitzgerald M."/>
            <person name="Haas B."/>
            <person name="Abouelleil A."/>
            <person name="Alvarado L."/>
            <person name="Arachchi H.M."/>
            <person name="Berlin A."/>
            <person name="Chapman S.B."/>
            <person name="Goldberg J."/>
            <person name="Griggs A."/>
            <person name="Gujja S."/>
            <person name="Hansen M."/>
            <person name="Howarth C."/>
            <person name="Imamovic A."/>
            <person name="Larimer J."/>
            <person name="McCowen C."/>
            <person name="Montmayeur A."/>
            <person name="Murphy C."/>
            <person name="Neiman D."/>
            <person name="Pearson M."/>
            <person name="Priest M."/>
            <person name="Roberts A."/>
            <person name="Saif S."/>
            <person name="Shea T."/>
            <person name="Sisk P."/>
            <person name="Sykes S."/>
            <person name="Wortman J."/>
            <person name="Nusbaum C."/>
            <person name="Birren B."/>
        </authorList>
    </citation>
    <scope>NUCLEOTIDE SEQUENCE [LARGE SCALE GENOMIC DNA]</scope>
    <source>
        <strain evidence="2 3">VS20</strain>
    </source>
</reference>
<dbReference type="Proteomes" id="UP000030762">
    <property type="component" value="Unassembled WGS sequence"/>
</dbReference>
<proteinExistence type="predicted"/>
<feature type="region of interest" description="Disordered" evidence="1">
    <location>
        <begin position="1"/>
        <end position="22"/>
    </location>
</feature>
<dbReference type="GeneID" id="19955983"/>
<dbReference type="OrthoDB" id="116233at2759"/>
<organism evidence="2 3">
    <name type="scientific">Saprolegnia diclina (strain VS20)</name>
    <dbReference type="NCBI Taxonomy" id="1156394"/>
    <lineage>
        <taxon>Eukaryota</taxon>
        <taxon>Sar</taxon>
        <taxon>Stramenopiles</taxon>
        <taxon>Oomycota</taxon>
        <taxon>Saprolegniomycetes</taxon>
        <taxon>Saprolegniales</taxon>
        <taxon>Saprolegniaceae</taxon>
        <taxon>Saprolegnia</taxon>
    </lineage>
</organism>
<dbReference type="InParanoid" id="T0PND8"/>
<gene>
    <name evidence="2" type="ORF">SDRG_15256</name>
</gene>